<proteinExistence type="predicted"/>
<protein>
    <submittedName>
        <fullName evidence="1">Uncharacterized protein</fullName>
    </submittedName>
</protein>
<evidence type="ECO:0000313" key="1">
    <source>
        <dbReference type="EMBL" id="RBW68688.1"/>
    </source>
</evidence>
<evidence type="ECO:0000313" key="2">
    <source>
        <dbReference type="Proteomes" id="UP000253314"/>
    </source>
</evidence>
<dbReference type="AlphaFoldDB" id="A0A366XT07"/>
<dbReference type="Proteomes" id="UP000253314">
    <property type="component" value="Unassembled WGS sequence"/>
</dbReference>
<comment type="caution">
    <text evidence="1">The sequence shown here is derived from an EMBL/GenBank/DDBJ whole genome shotgun (WGS) entry which is preliminary data.</text>
</comment>
<reference evidence="1 2" key="1">
    <citation type="submission" date="2018-07" db="EMBL/GenBank/DDBJ databases">
        <title>Lottiidibacillus patelloidae gen. nov., sp. nov., isolated from the intestinal tract of a marine limpet and the reclassification of B. taeanensis BH030017T, B. algicola KMM 3737T and B. hwajinpoensis SW-72T as genus Lottiidibacillus.</title>
        <authorList>
            <person name="Liu R."/>
            <person name="Huang Z."/>
        </authorList>
    </citation>
    <scope>NUCLEOTIDE SEQUENCE [LARGE SCALE GENOMIC DNA]</scope>
    <source>
        <strain evidence="1 2">BH030017</strain>
    </source>
</reference>
<sequence length="67" mass="7207">MLFASCMKNESAPLSPISIGAGRLKSTIPENKKTKVTPRLGTGALLLSRNKLCELLHFLIAIGKAQK</sequence>
<gene>
    <name evidence="1" type="ORF">DS031_15130</name>
</gene>
<organism evidence="1 2">
    <name type="scientific">Bacillus taeanensis</name>
    <dbReference type="NCBI Taxonomy" id="273032"/>
    <lineage>
        <taxon>Bacteria</taxon>
        <taxon>Bacillati</taxon>
        <taxon>Bacillota</taxon>
        <taxon>Bacilli</taxon>
        <taxon>Bacillales</taxon>
        <taxon>Bacillaceae</taxon>
        <taxon>Bacillus</taxon>
    </lineage>
</organism>
<dbReference type="RefSeq" id="WP_113806914.1">
    <property type="nucleotide sequence ID" value="NZ_QOCW01000017.1"/>
</dbReference>
<name>A0A366XT07_9BACI</name>
<accession>A0A366XT07</accession>
<dbReference type="EMBL" id="QOCW01000017">
    <property type="protein sequence ID" value="RBW68688.1"/>
    <property type="molecule type" value="Genomic_DNA"/>
</dbReference>
<keyword evidence="2" id="KW-1185">Reference proteome</keyword>